<feature type="transmembrane region" description="Helical" evidence="8">
    <location>
        <begin position="169"/>
        <end position="190"/>
    </location>
</feature>
<feature type="domain" description="ABC transmembrane type-1" evidence="9">
    <location>
        <begin position="87"/>
        <end position="294"/>
    </location>
</feature>
<dbReference type="SUPFAM" id="SSF161098">
    <property type="entry name" value="MetI-like"/>
    <property type="match status" value="1"/>
</dbReference>
<dbReference type="RefSeq" id="WP_108435208.1">
    <property type="nucleotide sequence ID" value="NZ_CP028918.1"/>
</dbReference>
<evidence type="ECO:0000256" key="5">
    <source>
        <dbReference type="ARBA" id="ARBA00022692"/>
    </source>
</evidence>
<evidence type="ECO:0000256" key="6">
    <source>
        <dbReference type="ARBA" id="ARBA00022989"/>
    </source>
</evidence>
<evidence type="ECO:0000256" key="2">
    <source>
        <dbReference type="ARBA" id="ARBA00007069"/>
    </source>
</evidence>
<dbReference type="Pfam" id="PF00528">
    <property type="entry name" value="BPD_transp_1"/>
    <property type="match status" value="1"/>
</dbReference>
<dbReference type="PANTHER" id="PTHR42929:SF1">
    <property type="entry name" value="INNER MEMBRANE ABC TRANSPORTER PERMEASE PROTEIN YDCU-RELATED"/>
    <property type="match status" value="1"/>
</dbReference>
<keyword evidence="3 8" id="KW-0813">Transport</keyword>
<feature type="transmembrane region" description="Helical" evidence="8">
    <location>
        <begin position="12"/>
        <end position="35"/>
    </location>
</feature>
<keyword evidence="7 8" id="KW-0472">Membrane</keyword>
<gene>
    <name evidence="10" type="ORF">HYN69_07535</name>
</gene>
<dbReference type="Gene3D" id="1.10.3720.10">
    <property type="entry name" value="MetI-like"/>
    <property type="match status" value="1"/>
</dbReference>
<dbReference type="OrthoDB" id="9807047at2"/>
<dbReference type="PANTHER" id="PTHR42929">
    <property type="entry name" value="INNER MEMBRANE ABC TRANSPORTER PERMEASE PROTEIN YDCU-RELATED-RELATED"/>
    <property type="match status" value="1"/>
</dbReference>
<evidence type="ECO:0000256" key="1">
    <source>
        <dbReference type="ARBA" id="ARBA00004651"/>
    </source>
</evidence>
<keyword evidence="11" id="KW-1185">Reference proteome</keyword>
<evidence type="ECO:0000259" key="9">
    <source>
        <dbReference type="PROSITE" id="PS50928"/>
    </source>
</evidence>
<feature type="transmembrane region" description="Helical" evidence="8">
    <location>
        <begin position="230"/>
        <end position="251"/>
    </location>
</feature>
<dbReference type="Proteomes" id="UP000244496">
    <property type="component" value="Chromosome"/>
</dbReference>
<comment type="similarity">
    <text evidence="2">Belongs to the binding-protein-dependent transport system permease family. CysTW subfamily.</text>
</comment>
<proteinExistence type="inferred from homology"/>
<comment type="subcellular location">
    <subcellularLocation>
        <location evidence="1 8">Cell membrane</location>
        <topology evidence="1 8">Multi-pass membrane protein</topology>
    </subcellularLocation>
</comment>
<evidence type="ECO:0000256" key="8">
    <source>
        <dbReference type="RuleBase" id="RU363032"/>
    </source>
</evidence>
<dbReference type="AlphaFoldDB" id="A0A2S0UKP2"/>
<evidence type="ECO:0000313" key="11">
    <source>
        <dbReference type="Proteomes" id="UP000244496"/>
    </source>
</evidence>
<evidence type="ECO:0000313" key="10">
    <source>
        <dbReference type="EMBL" id="AWB48389.1"/>
    </source>
</evidence>
<accession>A0A2S0UKP2</accession>
<dbReference type="KEGG" id="geh:HYN69_07535"/>
<dbReference type="EMBL" id="CP028918">
    <property type="protein sequence ID" value="AWB48389.1"/>
    <property type="molecule type" value="Genomic_DNA"/>
</dbReference>
<organism evidence="10 11">
    <name type="scientific">Paragemmobacter aquarius</name>
    <dbReference type="NCBI Taxonomy" id="2169400"/>
    <lineage>
        <taxon>Bacteria</taxon>
        <taxon>Pseudomonadati</taxon>
        <taxon>Pseudomonadota</taxon>
        <taxon>Alphaproteobacteria</taxon>
        <taxon>Rhodobacterales</taxon>
        <taxon>Paracoccaceae</taxon>
        <taxon>Paragemmobacter</taxon>
    </lineage>
</organism>
<dbReference type="CDD" id="cd06261">
    <property type="entry name" value="TM_PBP2"/>
    <property type="match status" value="1"/>
</dbReference>
<keyword evidence="5 8" id="KW-0812">Transmembrane</keyword>
<dbReference type="InterPro" id="IPR035906">
    <property type="entry name" value="MetI-like_sf"/>
</dbReference>
<sequence>MHDLLRRYGSGLTGAFVLLTAFWLLVLIVLPNLYLLENSFRPYLPKVDMGGPLDTYSLNNYAKILTGESPTQVFGITITLPVHVKSFLLTVGYSAFVTLISFALAYPLAYYLAKIVQPKSLPTLFLLLFVPLWVSEVLRSFAWFIILSLKGPLNFSLLGLGIIETPIRWIAGYQSIIVGLVYTYVLFMLFPIYNAIQSLDTNQIEAAEDLGSPWWRTHWRVILPHAKPGIASGAVMVFMLSAGSLLVPVLLGSTDSNWFTQVIQQWMFEAADWNTGSAYAFILLVLCTVFVSLVMRVFRVKLSDIAK</sequence>
<protein>
    <submittedName>
        <fullName evidence="10">ABC transporter permease</fullName>
    </submittedName>
</protein>
<name>A0A2S0UKP2_9RHOB</name>
<feature type="transmembrane region" description="Helical" evidence="8">
    <location>
        <begin position="91"/>
        <end position="112"/>
    </location>
</feature>
<dbReference type="PROSITE" id="PS50928">
    <property type="entry name" value="ABC_TM1"/>
    <property type="match status" value="1"/>
</dbReference>
<dbReference type="InterPro" id="IPR000515">
    <property type="entry name" value="MetI-like"/>
</dbReference>
<keyword evidence="6 8" id="KW-1133">Transmembrane helix</keyword>
<dbReference type="GO" id="GO:0055085">
    <property type="term" value="P:transmembrane transport"/>
    <property type="evidence" value="ECO:0007669"/>
    <property type="project" value="InterPro"/>
</dbReference>
<feature type="transmembrane region" description="Helical" evidence="8">
    <location>
        <begin position="278"/>
        <end position="298"/>
    </location>
</feature>
<evidence type="ECO:0000256" key="4">
    <source>
        <dbReference type="ARBA" id="ARBA00022475"/>
    </source>
</evidence>
<reference evidence="10 11" key="1">
    <citation type="submission" date="2018-04" db="EMBL/GenBank/DDBJ databases">
        <title>Genome sequencing of Gemmobacter.</title>
        <authorList>
            <person name="Yi H."/>
            <person name="Baek M.-G."/>
        </authorList>
    </citation>
    <scope>NUCLEOTIDE SEQUENCE [LARGE SCALE GENOMIC DNA]</scope>
    <source>
        <strain evidence="10 11">HYN0069</strain>
    </source>
</reference>
<dbReference type="GO" id="GO:0005886">
    <property type="term" value="C:plasma membrane"/>
    <property type="evidence" value="ECO:0007669"/>
    <property type="project" value="UniProtKB-SubCell"/>
</dbReference>
<feature type="transmembrane region" description="Helical" evidence="8">
    <location>
        <begin position="124"/>
        <end position="149"/>
    </location>
</feature>
<evidence type="ECO:0000256" key="3">
    <source>
        <dbReference type="ARBA" id="ARBA00022448"/>
    </source>
</evidence>
<keyword evidence="4" id="KW-1003">Cell membrane</keyword>
<evidence type="ECO:0000256" key="7">
    <source>
        <dbReference type="ARBA" id="ARBA00023136"/>
    </source>
</evidence>